<organism evidence="3 4">
    <name type="scientific">Desulfosarcina ovata subsp. sediminis</name>
    <dbReference type="NCBI Taxonomy" id="885957"/>
    <lineage>
        <taxon>Bacteria</taxon>
        <taxon>Pseudomonadati</taxon>
        <taxon>Thermodesulfobacteriota</taxon>
        <taxon>Desulfobacteria</taxon>
        <taxon>Desulfobacterales</taxon>
        <taxon>Desulfosarcinaceae</taxon>
        <taxon>Desulfosarcina</taxon>
    </lineage>
</organism>
<keyword evidence="1" id="KW-1133">Transmembrane helix</keyword>
<feature type="chain" id="PRO_5024325415" description="PEP-CTERM protein-sorting domain-containing protein" evidence="2">
    <location>
        <begin position="27"/>
        <end position="238"/>
    </location>
</feature>
<evidence type="ECO:0000256" key="1">
    <source>
        <dbReference type="SAM" id="Phobius"/>
    </source>
</evidence>
<dbReference type="RefSeq" id="WP_155325807.1">
    <property type="nucleotide sequence ID" value="NZ_AP021876.1"/>
</dbReference>
<gene>
    <name evidence="3" type="ORF">DSCO28_71100</name>
</gene>
<accession>A0A5K8A2I9</accession>
<proteinExistence type="predicted"/>
<evidence type="ECO:0000313" key="4">
    <source>
        <dbReference type="Proteomes" id="UP000425960"/>
    </source>
</evidence>
<keyword evidence="2" id="KW-0732">Signal</keyword>
<dbReference type="EMBL" id="AP021876">
    <property type="protein sequence ID" value="BBO86544.1"/>
    <property type="molecule type" value="Genomic_DNA"/>
</dbReference>
<evidence type="ECO:0000256" key="2">
    <source>
        <dbReference type="SAM" id="SignalP"/>
    </source>
</evidence>
<evidence type="ECO:0008006" key="5">
    <source>
        <dbReference type="Google" id="ProtNLM"/>
    </source>
</evidence>
<protein>
    <recommendedName>
        <fullName evidence="5">PEP-CTERM protein-sorting domain-containing protein</fullName>
    </recommendedName>
</protein>
<evidence type="ECO:0000313" key="3">
    <source>
        <dbReference type="EMBL" id="BBO86544.1"/>
    </source>
</evidence>
<feature type="transmembrane region" description="Helical" evidence="1">
    <location>
        <begin position="215"/>
        <end position="234"/>
    </location>
</feature>
<dbReference type="KEGG" id="dov:DSCO28_71100"/>
<feature type="signal peptide" evidence="2">
    <location>
        <begin position="1"/>
        <end position="26"/>
    </location>
</feature>
<sequence>MRRKTNSIILAMCFIALMFCCHSAIASPYEDFDFDDITYWVGEGENQAAFVVDWWDGKEPECLVWGYRWDGEATGEDMIVALVGNGTASSGTYAGGFSGADSRLYATLVYYSGLGYALTGLGYDLDNDGFEYDPGAEPGETGYPADIDDHYVEGWYSGYWSYWLSDNDSDWSYSGYGLSNRTLSDGSWDGWSFSNTAAMGAGSAPPTPTAAEAPVPIPGAIWLLGGGLIGIIGMRRKN</sequence>
<dbReference type="AlphaFoldDB" id="A0A5K8A2I9"/>
<keyword evidence="1" id="KW-0812">Transmembrane</keyword>
<keyword evidence="1" id="KW-0472">Membrane</keyword>
<name>A0A5K8A2I9_9BACT</name>
<dbReference type="Proteomes" id="UP000425960">
    <property type="component" value="Chromosome"/>
</dbReference>
<reference evidence="3 4" key="1">
    <citation type="submission" date="2019-11" db="EMBL/GenBank/DDBJ databases">
        <title>Comparative genomics of hydrocarbon-degrading Desulfosarcina strains.</title>
        <authorList>
            <person name="Watanabe M."/>
            <person name="Kojima H."/>
            <person name="Fukui M."/>
        </authorList>
    </citation>
    <scope>NUCLEOTIDE SEQUENCE [LARGE SCALE GENOMIC DNA]</scope>
    <source>
        <strain evidence="3 4">28bB2T</strain>
    </source>
</reference>